<dbReference type="Proteomes" id="UP000635996">
    <property type="component" value="Unassembled WGS sequence"/>
</dbReference>
<dbReference type="InterPro" id="IPR018044">
    <property type="entry name" value="Peptidase_S11"/>
</dbReference>
<feature type="region of interest" description="Disordered" evidence="8">
    <location>
        <begin position="29"/>
        <end position="53"/>
    </location>
</feature>
<dbReference type="SUPFAM" id="SSF56601">
    <property type="entry name" value="beta-lactamase/transpeptidase-like"/>
    <property type="match status" value="1"/>
</dbReference>
<dbReference type="PANTHER" id="PTHR21581">
    <property type="entry name" value="D-ALANYL-D-ALANINE CARBOXYPEPTIDASE"/>
    <property type="match status" value="1"/>
</dbReference>
<comment type="similarity">
    <text evidence="1 7">Belongs to the peptidase S11 family.</text>
</comment>
<accession>A0ABX0YTR9</accession>
<keyword evidence="4" id="KW-0133">Cell shape</keyword>
<evidence type="ECO:0000256" key="4">
    <source>
        <dbReference type="ARBA" id="ARBA00022960"/>
    </source>
</evidence>
<keyword evidence="3" id="KW-0378">Hydrolase</keyword>
<evidence type="ECO:0000256" key="5">
    <source>
        <dbReference type="ARBA" id="ARBA00022984"/>
    </source>
</evidence>
<dbReference type="PANTHER" id="PTHR21581:SF33">
    <property type="entry name" value="D-ALANYL-D-ALANINE CARBOXYPEPTIDASE DACB"/>
    <property type="match status" value="1"/>
</dbReference>
<evidence type="ECO:0000256" key="3">
    <source>
        <dbReference type="ARBA" id="ARBA00022801"/>
    </source>
</evidence>
<evidence type="ECO:0000256" key="6">
    <source>
        <dbReference type="ARBA" id="ARBA00023316"/>
    </source>
</evidence>
<evidence type="ECO:0000256" key="1">
    <source>
        <dbReference type="ARBA" id="ARBA00007164"/>
    </source>
</evidence>
<dbReference type="GO" id="GO:0004180">
    <property type="term" value="F:carboxypeptidase activity"/>
    <property type="evidence" value="ECO:0007669"/>
    <property type="project" value="UniProtKB-KW"/>
</dbReference>
<evidence type="ECO:0000256" key="2">
    <source>
        <dbReference type="ARBA" id="ARBA00022729"/>
    </source>
</evidence>
<dbReference type="Pfam" id="PF00768">
    <property type="entry name" value="Peptidase_S11"/>
    <property type="match status" value="1"/>
</dbReference>
<keyword evidence="5" id="KW-0573">Peptidoglycan synthesis</keyword>
<sequence>MRTALLVTGGLALALVAALGVFGGLPSGSGRPATDPSDRSGPSAVGPAVPSLPWPAQGQASVLVEGIGERGDLGTKGAQTPVPIASVAKVMTAYVILEDHPLRAGEAGPGIRVDEKAADTPLSGAESAVPVVRGQQLTERQALELMLIPSGNNIARLLARWDAGSEKAFVEKMNRAARALGMNHTTYTGASGYESTTTSTSADQLQLARQVMRNEVFRSIVAQGSVEKPDGSGALPNTNTLLGTSGVIGIKTGSSTPAGGALMWAATGVDRGGNKRLILGVVLHQSPGVNAATGLYAALDASRTLIEGVQHWLSTTGPGPR</sequence>
<dbReference type="InterPro" id="IPR012338">
    <property type="entry name" value="Beta-lactam/transpept-like"/>
</dbReference>
<organism evidence="10 11">
    <name type="scientific">Streptomyces thermoviolaceus subsp. thermoviolaceus</name>
    <dbReference type="NCBI Taxonomy" id="66860"/>
    <lineage>
        <taxon>Bacteria</taxon>
        <taxon>Bacillati</taxon>
        <taxon>Actinomycetota</taxon>
        <taxon>Actinomycetes</taxon>
        <taxon>Kitasatosporales</taxon>
        <taxon>Streptomycetaceae</taxon>
        <taxon>Streptomyces</taxon>
    </lineage>
</organism>
<dbReference type="PRINTS" id="PR00725">
    <property type="entry name" value="DADACBPTASE1"/>
</dbReference>
<keyword evidence="6" id="KW-0961">Cell wall biogenesis/degradation</keyword>
<proteinExistence type="inferred from homology"/>
<evidence type="ECO:0000313" key="10">
    <source>
        <dbReference type="EMBL" id="NJP15985.1"/>
    </source>
</evidence>
<reference evidence="10 11" key="1">
    <citation type="submission" date="2020-03" db="EMBL/GenBank/DDBJ databases">
        <title>WGS of actinomycetes isolated from Thailand.</title>
        <authorList>
            <person name="Thawai C."/>
        </authorList>
    </citation>
    <scope>NUCLEOTIDE SEQUENCE [LARGE SCALE GENOMIC DNA]</scope>
    <source>
        <strain evidence="10 11">NBRC 13905</strain>
    </source>
</reference>
<feature type="domain" description="Peptidase S11 D-alanyl-D-alanine carboxypeptidase A N-terminal" evidence="9">
    <location>
        <begin position="75"/>
        <end position="279"/>
    </location>
</feature>
<evidence type="ECO:0000256" key="8">
    <source>
        <dbReference type="SAM" id="MobiDB-lite"/>
    </source>
</evidence>
<protein>
    <submittedName>
        <fullName evidence="10">D-alanyl-D-alanine carboxypeptidase</fullName>
    </submittedName>
</protein>
<dbReference type="EMBL" id="JAATEL010000017">
    <property type="protein sequence ID" value="NJP15985.1"/>
    <property type="molecule type" value="Genomic_DNA"/>
</dbReference>
<evidence type="ECO:0000259" key="9">
    <source>
        <dbReference type="Pfam" id="PF00768"/>
    </source>
</evidence>
<evidence type="ECO:0000313" key="11">
    <source>
        <dbReference type="Proteomes" id="UP000635996"/>
    </source>
</evidence>
<keyword evidence="11" id="KW-1185">Reference proteome</keyword>
<dbReference type="RefSeq" id="WP_168131894.1">
    <property type="nucleotide sequence ID" value="NZ_BMVZ01000011.1"/>
</dbReference>
<dbReference type="InterPro" id="IPR001967">
    <property type="entry name" value="Peptidase_S11_N"/>
</dbReference>
<comment type="caution">
    <text evidence="10">The sequence shown here is derived from an EMBL/GenBank/DDBJ whole genome shotgun (WGS) entry which is preliminary data.</text>
</comment>
<evidence type="ECO:0000256" key="7">
    <source>
        <dbReference type="RuleBase" id="RU004016"/>
    </source>
</evidence>
<keyword evidence="10" id="KW-0645">Protease</keyword>
<name>A0ABX0YTR9_STRTL</name>
<keyword evidence="2" id="KW-0732">Signal</keyword>
<keyword evidence="10" id="KW-0121">Carboxypeptidase</keyword>
<dbReference type="Gene3D" id="3.40.710.10">
    <property type="entry name" value="DD-peptidase/beta-lactamase superfamily"/>
    <property type="match status" value="1"/>
</dbReference>
<gene>
    <name evidence="10" type="ORF">HCJ95_17250</name>
</gene>